<organism evidence="3 4">
    <name type="scientific">Delftia lacustris</name>
    <dbReference type="NCBI Taxonomy" id="558537"/>
    <lineage>
        <taxon>Bacteria</taxon>
        <taxon>Pseudomonadati</taxon>
        <taxon>Pseudomonadota</taxon>
        <taxon>Betaproteobacteria</taxon>
        <taxon>Burkholderiales</taxon>
        <taxon>Comamonadaceae</taxon>
        <taxon>Delftia</taxon>
    </lineage>
</organism>
<gene>
    <name evidence="3" type="ORF">SAMN05421547_1108</name>
</gene>
<evidence type="ECO:0000256" key="1">
    <source>
        <dbReference type="SAM" id="MobiDB-lite"/>
    </source>
</evidence>
<dbReference type="AlphaFoldDB" id="A0A1H3P7V2"/>
<dbReference type="EMBL" id="FNPE01000010">
    <property type="protein sequence ID" value="SDY97053.1"/>
    <property type="molecule type" value="Genomic_DNA"/>
</dbReference>
<evidence type="ECO:0000256" key="2">
    <source>
        <dbReference type="SAM" id="Phobius"/>
    </source>
</evidence>
<dbReference type="GeneID" id="94690157"/>
<dbReference type="Proteomes" id="UP000183417">
    <property type="component" value="Unassembled WGS sequence"/>
</dbReference>
<feature type="transmembrane region" description="Helical" evidence="2">
    <location>
        <begin position="34"/>
        <end position="55"/>
    </location>
</feature>
<feature type="region of interest" description="Disordered" evidence="1">
    <location>
        <begin position="1"/>
        <end position="27"/>
    </location>
</feature>
<accession>A0A1H3P7V2</accession>
<protein>
    <submittedName>
        <fullName evidence="3">Uncharacterized protein</fullName>
    </submittedName>
</protein>
<dbReference type="RefSeq" id="WP_074922396.1">
    <property type="nucleotide sequence ID" value="NZ_CP141274.1"/>
</dbReference>
<reference evidence="3 4" key="1">
    <citation type="submission" date="2016-10" db="EMBL/GenBank/DDBJ databases">
        <authorList>
            <person name="de Groot N.N."/>
        </authorList>
    </citation>
    <scope>NUCLEOTIDE SEQUENCE [LARGE SCALE GENOMIC DNA]</scope>
    <source>
        <strain evidence="3 4">LMG 24775</strain>
    </source>
</reference>
<feature type="compositionally biased region" description="Low complexity" evidence="1">
    <location>
        <begin position="1"/>
        <end position="18"/>
    </location>
</feature>
<keyword evidence="2" id="KW-0812">Transmembrane</keyword>
<evidence type="ECO:0000313" key="4">
    <source>
        <dbReference type="Proteomes" id="UP000183417"/>
    </source>
</evidence>
<proteinExistence type="predicted"/>
<name>A0A1H3P7V2_9BURK</name>
<keyword evidence="2" id="KW-1133">Transmembrane helix</keyword>
<sequence length="80" mass="7943">MMSLLPSSSAPRTPASTPGRTPRRLKPATVARRCVGSLILLAGAVIVTADLVALWRGAGTDAAPAAAAIAPASGLVPTAR</sequence>
<evidence type="ECO:0000313" key="3">
    <source>
        <dbReference type="EMBL" id="SDY97053.1"/>
    </source>
</evidence>
<keyword evidence="2" id="KW-0472">Membrane</keyword>